<dbReference type="InterPro" id="IPR014722">
    <property type="entry name" value="Rib_uL2_dom2"/>
</dbReference>
<dbReference type="PANTHER" id="PTHR12903">
    <property type="entry name" value="MITOCHONDRIAL RIBOSOMAL PROTEIN L24"/>
    <property type="match status" value="1"/>
</dbReference>
<evidence type="ECO:0000256" key="4">
    <source>
        <dbReference type="ARBA" id="ARBA00035206"/>
    </source>
</evidence>
<name>A0A2M7Q9J1_9BACT</name>
<keyword evidence="5" id="KW-0699">rRNA-binding</keyword>
<comment type="caution">
    <text evidence="7">The sequence shown here is derived from an EMBL/GenBank/DDBJ whole genome shotgun (WGS) entry which is preliminary data.</text>
</comment>
<dbReference type="GO" id="GO:1990904">
    <property type="term" value="C:ribonucleoprotein complex"/>
    <property type="evidence" value="ECO:0007669"/>
    <property type="project" value="UniProtKB-KW"/>
</dbReference>
<evidence type="ECO:0000313" key="8">
    <source>
        <dbReference type="Proteomes" id="UP000230973"/>
    </source>
</evidence>
<dbReference type="SUPFAM" id="SSF50104">
    <property type="entry name" value="Translation proteins SH3-like domain"/>
    <property type="match status" value="1"/>
</dbReference>
<comment type="function">
    <text evidence="5">One of two assembly initiator proteins, it binds directly to the 5'-end of the 23S rRNA, where it nucleates assembly of the 50S subunit.</text>
</comment>
<dbReference type="HAMAP" id="MF_01326_B">
    <property type="entry name" value="Ribosomal_uL24_B"/>
    <property type="match status" value="1"/>
</dbReference>
<accession>A0A2M7Q9J1</accession>
<dbReference type="EMBL" id="PFLC01000040">
    <property type="protein sequence ID" value="PIY62394.1"/>
    <property type="molecule type" value="Genomic_DNA"/>
</dbReference>
<dbReference type="Gene3D" id="2.30.30.30">
    <property type="match status" value="1"/>
</dbReference>
<evidence type="ECO:0000256" key="5">
    <source>
        <dbReference type="HAMAP-Rule" id="MF_01326"/>
    </source>
</evidence>
<dbReference type="Pfam" id="PF00467">
    <property type="entry name" value="KOW"/>
    <property type="match status" value="1"/>
</dbReference>
<dbReference type="GO" id="GO:0019843">
    <property type="term" value="F:rRNA binding"/>
    <property type="evidence" value="ECO:0007669"/>
    <property type="project" value="UniProtKB-UniRule"/>
</dbReference>
<dbReference type="CDD" id="cd06089">
    <property type="entry name" value="KOW_RPL26"/>
    <property type="match status" value="1"/>
</dbReference>
<dbReference type="InterPro" id="IPR057264">
    <property type="entry name" value="Ribosomal_uL24_C"/>
</dbReference>
<dbReference type="InterPro" id="IPR008991">
    <property type="entry name" value="Translation_prot_SH3-like_sf"/>
</dbReference>
<proteinExistence type="inferred from homology"/>
<evidence type="ECO:0000313" key="7">
    <source>
        <dbReference type="EMBL" id="PIY62394.1"/>
    </source>
</evidence>
<dbReference type="AlphaFoldDB" id="A0A2M7Q9J1"/>
<gene>
    <name evidence="5" type="primary">rplX</name>
    <name evidence="7" type="ORF">COY93_03195</name>
</gene>
<comment type="function">
    <text evidence="5">One of the proteins that surrounds the polypeptide exit tunnel on the outside of the subunit.</text>
</comment>
<evidence type="ECO:0000259" key="6">
    <source>
        <dbReference type="SMART" id="SM00739"/>
    </source>
</evidence>
<dbReference type="InterPro" id="IPR041988">
    <property type="entry name" value="Ribosomal_uL24_KOW"/>
</dbReference>
<dbReference type="InterPro" id="IPR003256">
    <property type="entry name" value="Ribosomal_uL24"/>
</dbReference>
<dbReference type="Pfam" id="PF17136">
    <property type="entry name" value="ribosomal_L24"/>
    <property type="match status" value="1"/>
</dbReference>
<comment type="similarity">
    <text evidence="1 5">Belongs to the universal ribosomal protein uL24 family.</text>
</comment>
<dbReference type="SMART" id="SM00739">
    <property type="entry name" value="KOW"/>
    <property type="match status" value="1"/>
</dbReference>
<dbReference type="InterPro" id="IPR005824">
    <property type="entry name" value="KOW"/>
</dbReference>
<reference evidence="8" key="1">
    <citation type="submission" date="2017-09" db="EMBL/GenBank/DDBJ databases">
        <title>Depth-based differentiation of microbial function through sediment-hosted aquifers and enrichment of novel symbionts in the deep terrestrial subsurface.</title>
        <authorList>
            <person name="Probst A.J."/>
            <person name="Ladd B."/>
            <person name="Jarett J.K."/>
            <person name="Geller-Mcgrath D.E."/>
            <person name="Sieber C.M.K."/>
            <person name="Emerson J.B."/>
            <person name="Anantharaman K."/>
            <person name="Thomas B.C."/>
            <person name="Malmstrom R."/>
            <person name="Stieglmeier M."/>
            <person name="Klingl A."/>
            <person name="Woyke T."/>
            <person name="Ryan C.M."/>
            <person name="Banfield J.F."/>
        </authorList>
    </citation>
    <scope>NUCLEOTIDE SEQUENCE [LARGE SCALE GENOMIC DNA]</scope>
</reference>
<keyword evidence="5" id="KW-0694">RNA-binding</keyword>
<evidence type="ECO:0000256" key="1">
    <source>
        <dbReference type="ARBA" id="ARBA00010618"/>
    </source>
</evidence>
<dbReference type="GO" id="GO:0006412">
    <property type="term" value="P:translation"/>
    <property type="evidence" value="ECO:0007669"/>
    <property type="project" value="UniProtKB-UniRule"/>
</dbReference>
<feature type="domain" description="KOW" evidence="6">
    <location>
        <begin position="2"/>
        <end position="29"/>
    </location>
</feature>
<dbReference type="GO" id="GO:0005840">
    <property type="term" value="C:ribosome"/>
    <property type="evidence" value="ECO:0007669"/>
    <property type="project" value="UniProtKB-KW"/>
</dbReference>
<dbReference type="Proteomes" id="UP000230973">
    <property type="component" value="Unassembled WGS sequence"/>
</dbReference>
<keyword evidence="2 5" id="KW-0689">Ribosomal protein</keyword>
<comment type="subunit">
    <text evidence="5">Part of the 50S ribosomal subunit.</text>
</comment>
<keyword evidence="3 5" id="KW-0687">Ribonucleoprotein</keyword>
<dbReference type="NCBIfam" id="TIGR01079">
    <property type="entry name" value="rplX_bact"/>
    <property type="match status" value="1"/>
</dbReference>
<dbReference type="GO" id="GO:0003735">
    <property type="term" value="F:structural constituent of ribosome"/>
    <property type="evidence" value="ECO:0007669"/>
    <property type="project" value="InterPro"/>
</dbReference>
<protein>
    <recommendedName>
        <fullName evidence="4 5">Large ribosomal subunit protein uL24</fullName>
    </recommendedName>
</protein>
<evidence type="ECO:0000256" key="3">
    <source>
        <dbReference type="ARBA" id="ARBA00023274"/>
    </source>
</evidence>
<evidence type="ECO:0000256" key="2">
    <source>
        <dbReference type="ARBA" id="ARBA00022980"/>
    </source>
</evidence>
<sequence>MRIRKGDNVKVTAGKDRGKTGKVMQAFPALGKVVVEGANTLTKHMKVHKQGEKGQKISYNAPFNATNVQLICPKCAQPTRIGMQTLENEGKTKKVRTCRKCKEAIE</sequence>
<organism evidence="7 8">
    <name type="scientific">Candidatus Uhrbacteria bacterium CG_4_10_14_0_8_um_filter_58_22</name>
    <dbReference type="NCBI Taxonomy" id="1975029"/>
    <lineage>
        <taxon>Bacteria</taxon>
        <taxon>Candidatus Uhriibacteriota</taxon>
    </lineage>
</organism>